<evidence type="ECO:0000259" key="2">
    <source>
        <dbReference type="Pfam" id="PF14690"/>
    </source>
</evidence>
<organism evidence="3 4">
    <name type="scientific">Faecalibacillus intestinalis</name>
    <dbReference type="NCBI Taxonomy" id="1982626"/>
    <lineage>
        <taxon>Bacteria</taxon>
        <taxon>Bacillati</taxon>
        <taxon>Bacillota</taxon>
        <taxon>Erysipelotrichia</taxon>
        <taxon>Erysipelotrichales</taxon>
        <taxon>Coprobacillaceae</taxon>
        <taxon>Faecalibacillus</taxon>
    </lineage>
</organism>
<feature type="domain" description="Transposase IS204/IS1001/IS1096/IS1165 DDE" evidence="1">
    <location>
        <begin position="176"/>
        <end position="279"/>
    </location>
</feature>
<evidence type="ECO:0000313" key="4">
    <source>
        <dbReference type="Proteomes" id="UP001204814"/>
    </source>
</evidence>
<dbReference type="EMBL" id="JANGBO010000001">
    <property type="protein sequence ID" value="MCQ5060656.1"/>
    <property type="molecule type" value="Genomic_DNA"/>
</dbReference>
<comment type="caution">
    <text evidence="3">The sequence shown here is derived from an EMBL/GenBank/DDBJ whole genome shotgun (WGS) entry which is preliminary data.</text>
</comment>
<dbReference type="InterPro" id="IPR029261">
    <property type="entry name" value="Transposase_Znf"/>
</dbReference>
<dbReference type="InterPro" id="IPR002560">
    <property type="entry name" value="Transposase_DDE"/>
</dbReference>
<accession>A0AAP2UCL6</accession>
<reference evidence="3" key="1">
    <citation type="submission" date="2022-06" db="EMBL/GenBank/DDBJ databases">
        <title>Isolation of gut microbiota from human fecal samples.</title>
        <authorList>
            <person name="Pamer E.G."/>
            <person name="Barat B."/>
            <person name="Waligurski E."/>
            <person name="Medina S."/>
            <person name="Paddock L."/>
            <person name="Mostad J."/>
        </authorList>
    </citation>
    <scope>NUCLEOTIDE SEQUENCE</scope>
    <source>
        <strain evidence="3">DFI.6.24</strain>
    </source>
</reference>
<dbReference type="AlphaFoldDB" id="A0AAP2UCL6"/>
<sequence length="280" mass="32808">MKTEYKKTSADDPNIDDSPPALISDNDILKFFNLERDNVQEITFTHKSDGLYVGITLNQKYCQCPVCGNMTKKIKDYNEKKITHSVLSITNCYIIYKARRYQCLHCKKTFYENNPFTFGGKFSVVTVSNVLKDLKSPNATFTDVAKRHNISPTSAINIFDRHVHISRRPLPECVAFDEVYAFKSYDSDYVCVIVDYLDKKIIDVLPSRHKNVLINYFMLIPRVEREKVKYVSFDMWNTYRIVAKHVFPNCICIVDHFHMIQDLNKRVDKVRIHVQKNIRK</sequence>
<dbReference type="Pfam" id="PF14690">
    <property type="entry name" value="Zn_ribbon_ISL3"/>
    <property type="match status" value="1"/>
</dbReference>
<dbReference type="RefSeq" id="WP_256179176.1">
    <property type="nucleotide sequence ID" value="NZ_JAJDKX010000001.1"/>
</dbReference>
<name>A0AAP2UCL6_9FIRM</name>
<dbReference type="Pfam" id="PF01610">
    <property type="entry name" value="DDE_Tnp_ISL3"/>
    <property type="match status" value="1"/>
</dbReference>
<dbReference type="PANTHER" id="PTHR33498:SF1">
    <property type="entry name" value="TRANSPOSASE FOR INSERTION SEQUENCE ELEMENT IS1557"/>
    <property type="match status" value="1"/>
</dbReference>
<dbReference type="PANTHER" id="PTHR33498">
    <property type="entry name" value="TRANSPOSASE FOR INSERTION SEQUENCE ELEMENT IS1557"/>
    <property type="match status" value="1"/>
</dbReference>
<protein>
    <submittedName>
        <fullName evidence="3">Transposase</fullName>
    </submittedName>
</protein>
<proteinExistence type="predicted"/>
<evidence type="ECO:0000313" key="3">
    <source>
        <dbReference type="EMBL" id="MCQ5060656.1"/>
    </source>
</evidence>
<feature type="domain" description="Transposase IS204/IS1001/IS1096/IS1165 zinc-finger" evidence="2">
    <location>
        <begin position="62"/>
        <end position="106"/>
    </location>
</feature>
<evidence type="ECO:0000259" key="1">
    <source>
        <dbReference type="Pfam" id="PF01610"/>
    </source>
</evidence>
<gene>
    <name evidence="3" type="ORF">NE542_02240</name>
</gene>
<dbReference type="Proteomes" id="UP001204814">
    <property type="component" value="Unassembled WGS sequence"/>
</dbReference>
<dbReference type="InterPro" id="IPR047951">
    <property type="entry name" value="Transpos_ISL3"/>
</dbReference>